<keyword evidence="6 8" id="KW-0560">Oxidoreductase</keyword>
<evidence type="ECO:0000313" key="10">
    <source>
        <dbReference type="EMBL" id="ABG08720.1"/>
    </source>
</evidence>
<evidence type="ECO:0000256" key="5">
    <source>
        <dbReference type="ARBA" id="ARBA00022964"/>
    </source>
</evidence>
<reference evidence="10" key="1">
    <citation type="submission" date="2006-06" db="EMBL/GenBank/DDBJ databases">
        <title>Complete sequence of chromosome of Mycobacterium sp. MCS.</title>
        <authorList>
            <consortium name="US DOE Joint Genome Institute"/>
            <person name="Copeland A."/>
            <person name="Lucas S."/>
            <person name="Lapidus A."/>
            <person name="Barry K."/>
            <person name="Detter J.C."/>
            <person name="Glavina del Rio T."/>
            <person name="Hammon N."/>
            <person name="Israni S."/>
            <person name="Dalin E."/>
            <person name="Tice H."/>
            <person name="Pitluck S."/>
            <person name="Martinez M."/>
            <person name="Schmutz J."/>
            <person name="Larimer F."/>
            <person name="Land M."/>
            <person name="Hauser L."/>
            <person name="Kyrpides N."/>
            <person name="Kim E."/>
            <person name="Miller C.D."/>
            <person name="Hughes J.E."/>
            <person name="Anderson A.J."/>
            <person name="Sims R.C."/>
            <person name="Richardson P."/>
        </authorList>
    </citation>
    <scope>NUCLEOTIDE SEQUENCE [LARGE SCALE GENOMIC DNA]</scope>
    <source>
        <strain evidence="10">MCS</strain>
    </source>
</reference>
<feature type="domain" description="VOC" evidence="9">
    <location>
        <begin position="11"/>
        <end position="125"/>
    </location>
</feature>
<evidence type="ECO:0000259" key="9">
    <source>
        <dbReference type="PROSITE" id="PS51819"/>
    </source>
</evidence>
<evidence type="ECO:0000256" key="2">
    <source>
        <dbReference type="ARBA" id="ARBA00008784"/>
    </source>
</evidence>
<keyword evidence="7 8" id="KW-0408">Iron</keyword>
<dbReference type="Pfam" id="PF00903">
    <property type="entry name" value="Glyoxalase"/>
    <property type="match status" value="2"/>
</dbReference>
<dbReference type="GO" id="GO:0008198">
    <property type="term" value="F:ferrous iron binding"/>
    <property type="evidence" value="ECO:0007669"/>
    <property type="project" value="InterPro"/>
</dbReference>
<dbReference type="InterPro" id="IPR000486">
    <property type="entry name" value="Xdiol_ring_cleave_dOase_1/2"/>
</dbReference>
<accession>A0A5Q5BK89</accession>
<dbReference type="PANTHER" id="PTHR21366:SF27">
    <property type="entry name" value="GLYOXALASE-LIKE DOMAIN-CONTAINING PROTEIN"/>
    <property type="match status" value="1"/>
</dbReference>
<organism evidence="10">
    <name type="scientific">Mycobacterium sp. (strain MCS)</name>
    <dbReference type="NCBI Taxonomy" id="164756"/>
    <lineage>
        <taxon>Bacteria</taxon>
        <taxon>Bacillati</taxon>
        <taxon>Actinomycetota</taxon>
        <taxon>Actinomycetes</taxon>
        <taxon>Mycobacteriales</taxon>
        <taxon>Mycobacteriaceae</taxon>
        <taxon>Mycobacterium</taxon>
    </lineage>
</organism>
<dbReference type="EMBL" id="CP000384">
    <property type="protein sequence ID" value="ABG08720.1"/>
    <property type="molecule type" value="Genomic_DNA"/>
</dbReference>
<keyword evidence="5 8" id="KW-0223">Dioxygenase</keyword>
<evidence type="ECO:0000256" key="7">
    <source>
        <dbReference type="ARBA" id="ARBA00023004"/>
    </source>
</evidence>
<name>A0A5Q5BK89_MYCSS</name>
<gene>
    <name evidence="10" type="ordered locus">Mmcs_2612</name>
</gene>
<dbReference type="AlphaFoldDB" id="A0A5Q5BK89"/>
<dbReference type="PROSITE" id="PS00082">
    <property type="entry name" value="EXTRADIOL_DIOXYGENAS"/>
    <property type="match status" value="1"/>
</dbReference>
<dbReference type="InterPro" id="IPR037523">
    <property type="entry name" value="VOC_core"/>
</dbReference>
<dbReference type="GO" id="GO:0051213">
    <property type="term" value="F:dioxygenase activity"/>
    <property type="evidence" value="ECO:0007669"/>
    <property type="project" value="UniProtKB-KW"/>
</dbReference>
<comment type="similarity">
    <text evidence="2 8">Belongs to the extradiol ring-cleavage dioxygenase family.</text>
</comment>
<dbReference type="NCBIfam" id="TIGR02295">
    <property type="entry name" value="HpaD"/>
    <property type="match status" value="1"/>
</dbReference>
<feature type="domain" description="VOC" evidence="9">
    <location>
        <begin position="146"/>
        <end position="265"/>
    </location>
</feature>
<evidence type="ECO:0000256" key="8">
    <source>
        <dbReference type="RuleBase" id="RU000683"/>
    </source>
</evidence>
<dbReference type="KEGG" id="mmc:Mmcs_2612"/>
<evidence type="ECO:0000256" key="6">
    <source>
        <dbReference type="ARBA" id="ARBA00023002"/>
    </source>
</evidence>
<dbReference type="InterPro" id="IPR004360">
    <property type="entry name" value="Glyas_Fos-R_dOase_dom"/>
</dbReference>
<sequence length="289" mass="33257">MASVSPPDIVRCAYMELVVTDLERSRDFYVDILGLVVTEETSDAIYLRAFEEFIHHNLVLRRGPVAAVAAFAFRVRSPEDVDRAEAYYKSLGVRTERRASGFTRGVGDSVRVEDPLGFPYEFFYDVVHVERMAWRYDVQGAGALVRLDHFNQVIPDVPRGRKYLEELGFRATEDIRDDAGITYAAWFRRKDTVHDTALTGGDGPRMHHIAFATHEKHNILYICDKLGALRRSDIIERGPGRHGVSNAFYLYLRDPDGHRVEIYTQDYYTGDPDNPLVSWDVHDNQRRDW</sequence>
<evidence type="ECO:0000256" key="3">
    <source>
        <dbReference type="ARBA" id="ARBA00022723"/>
    </source>
</evidence>
<evidence type="ECO:0000256" key="4">
    <source>
        <dbReference type="ARBA" id="ARBA00022797"/>
    </source>
</evidence>
<dbReference type="PROSITE" id="PS51819">
    <property type="entry name" value="VOC"/>
    <property type="match status" value="2"/>
</dbReference>
<dbReference type="InterPro" id="IPR050383">
    <property type="entry name" value="GlyoxalaseI/FosfomycinResist"/>
</dbReference>
<dbReference type="SUPFAM" id="SSF54593">
    <property type="entry name" value="Glyoxalase/Bleomycin resistance protein/Dihydroxybiphenyl dioxygenase"/>
    <property type="match status" value="1"/>
</dbReference>
<evidence type="ECO:0000256" key="1">
    <source>
        <dbReference type="ARBA" id="ARBA00001954"/>
    </source>
</evidence>
<dbReference type="InterPro" id="IPR029068">
    <property type="entry name" value="Glyas_Bleomycin-R_OHBP_Dase"/>
</dbReference>
<proteinExistence type="inferred from homology"/>
<keyword evidence="4 8" id="KW-0058">Aromatic hydrocarbons catabolism</keyword>
<keyword evidence="3" id="KW-0479">Metal-binding</keyword>
<dbReference type="InterPro" id="IPR011981">
    <property type="entry name" value="DHPA_dOase_Mn/Fe"/>
</dbReference>
<dbReference type="Gene3D" id="3.10.180.10">
    <property type="entry name" value="2,3-Dihydroxybiphenyl 1,2-Dioxygenase, domain 1"/>
    <property type="match status" value="2"/>
</dbReference>
<comment type="cofactor">
    <cofactor evidence="1 8">
        <name>Fe(2+)</name>
        <dbReference type="ChEBI" id="CHEBI:29033"/>
    </cofactor>
</comment>
<dbReference type="PANTHER" id="PTHR21366">
    <property type="entry name" value="GLYOXALASE FAMILY PROTEIN"/>
    <property type="match status" value="1"/>
</dbReference>
<protein>
    <submittedName>
        <fullName evidence="10">3,4-dihydroxyphenylacetate 2,3-dioxygenase HpaD</fullName>
    </submittedName>
</protein>